<feature type="compositionally biased region" description="Low complexity" evidence="8">
    <location>
        <begin position="537"/>
        <end position="546"/>
    </location>
</feature>
<evidence type="ECO:0000256" key="5">
    <source>
        <dbReference type="ARBA" id="ARBA00022989"/>
    </source>
</evidence>
<organism evidence="11">
    <name type="scientific">Culicoides sonorensis</name>
    <name type="common">Biting midge</name>
    <dbReference type="NCBI Taxonomy" id="179676"/>
    <lineage>
        <taxon>Eukaryota</taxon>
        <taxon>Metazoa</taxon>
        <taxon>Ecdysozoa</taxon>
        <taxon>Arthropoda</taxon>
        <taxon>Hexapoda</taxon>
        <taxon>Insecta</taxon>
        <taxon>Pterygota</taxon>
        <taxon>Neoptera</taxon>
        <taxon>Endopterygota</taxon>
        <taxon>Diptera</taxon>
        <taxon>Nematocera</taxon>
        <taxon>Chironomoidea</taxon>
        <taxon>Ceratopogonidae</taxon>
        <taxon>Ceratopogoninae</taxon>
        <taxon>Culicoides</taxon>
        <taxon>Monoculicoides</taxon>
    </lineage>
</organism>
<evidence type="ECO:0000256" key="8">
    <source>
        <dbReference type="SAM" id="MobiDB-lite"/>
    </source>
</evidence>
<evidence type="ECO:0000256" key="6">
    <source>
        <dbReference type="ARBA" id="ARBA00023136"/>
    </source>
</evidence>
<feature type="region of interest" description="Disordered" evidence="8">
    <location>
        <begin position="534"/>
        <end position="560"/>
    </location>
</feature>
<feature type="region of interest" description="Disordered" evidence="8">
    <location>
        <begin position="329"/>
        <end position="348"/>
    </location>
</feature>
<name>A0A336K462_CULSO</name>
<keyword evidence="7" id="KW-0175">Coiled coil</keyword>
<dbReference type="AlphaFoldDB" id="A0A336K462"/>
<dbReference type="GO" id="GO:0005789">
    <property type="term" value="C:endoplasmic reticulum membrane"/>
    <property type="evidence" value="ECO:0007669"/>
    <property type="project" value="UniProtKB-SubCell"/>
</dbReference>
<evidence type="ECO:0000256" key="3">
    <source>
        <dbReference type="ARBA" id="ARBA00022692"/>
    </source>
</evidence>
<dbReference type="PROSITE" id="PS51257">
    <property type="entry name" value="PROKAR_LIPOPROTEIN"/>
    <property type="match status" value="1"/>
</dbReference>
<evidence type="ECO:0000256" key="7">
    <source>
        <dbReference type="SAM" id="Coils"/>
    </source>
</evidence>
<dbReference type="EMBL" id="UFQS01000040">
    <property type="protein sequence ID" value="SSW98245.1"/>
    <property type="molecule type" value="Genomic_DNA"/>
</dbReference>
<feature type="transmembrane region" description="Helical" evidence="9">
    <location>
        <begin position="181"/>
        <end position="199"/>
    </location>
</feature>
<dbReference type="GO" id="GO:0043005">
    <property type="term" value="C:neuron projection"/>
    <property type="evidence" value="ECO:0007669"/>
    <property type="project" value="TreeGrafter"/>
</dbReference>
<dbReference type="PANTHER" id="PTHR21723:SF3">
    <property type="entry name" value="PROTEIN RIC-3"/>
    <property type="match status" value="1"/>
</dbReference>
<feature type="region of interest" description="Disordered" evidence="8">
    <location>
        <begin position="617"/>
        <end position="653"/>
    </location>
</feature>
<proteinExistence type="inferred from homology"/>
<evidence type="ECO:0000256" key="2">
    <source>
        <dbReference type="ARBA" id="ARBA00008538"/>
    </source>
</evidence>
<dbReference type="EMBL" id="UFQT01000040">
    <property type="protein sequence ID" value="SSX18631.1"/>
    <property type="molecule type" value="Genomic_DNA"/>
</dbReference>
<feature type="compositionally biased region" description="Polar residues" evidence="8">
    <location>
        <begin position="453"/>
        <end position="480"/>
    </location>
</feature>
<protein>
    <submittedName>
        <fullName evidence="11">CSON010168 protein</fullName>
    </submittedName>
</protein>
<keyword evidence="3 9" id="KW-0812">Transmembrane</keyword>
<keyword evidence="4" id="KW-0256">Endoplasmic reticulum</keyword>
<evidence type="ECO:0000256" key="4">
    <source>
        <dbReference type="ARBA" id="ARBA00022824"/>
    </source>
</evidence>
<evidence type="ECO:0000256" key="9">
    <source>
        <dbReference type="SAM" id="Phobius"/>
    </source>
</evidence>
<feature type="compositionally biased region" description="Basic and acidic residues" evidence="8">
    <location>
        <begin position="643"/>
        <end position="652"/>
    </location>
</feature>
<evidence type="ECO:0000313" key="11">
    <source>
        <dbReference type="EMBL" id="SSW98245.1"/>
    </source>
</evidence>
<feature type="region of interest" description="Disordered" evidence="8">
    <location>
        <begin position="452"/>
        <end position="514"/>
    </location>
</feature>
<feature type="transmembrane region" description="Helical" evidence="9">
    <location>
        <begin position="23"/>
        <end position="41"/>
    </location>
</feature>
<dbReference type="GO" id="GO:0034394">
    <property type="term" value="P:protein localization to cell surface"/>
    <property type="evidence" value="ECO:0007669"/>
    <property type="project" value="TreeGrafter"/>
</dbReference>
<dbReference type="GO" id="GO:0007271">
    <property type="term" value="P:synaptic transmission, cholinergic"/>
    <property type="evidence" value="ECO:0007669"/>
    <property type="project" value="TreeGrafter"/>
</dbReference>
<feature type="coiled-coil region" evidence="7">
    <location>
        <begin position="374"/>
        <end position="401"/>
    </location>
</feature>
<feature type="domain" description="Resistance to inhibitors of cholinesterase protein 3 N-terminal" evidence="10">
    <location>
        <begin position="29"/>
        <end position="209"/>
    </location>
</feature>
<reference evidence="12" key="2">
    <citation type="submission" date="2018-07" db="EMBL/GenBank/DDBJ databases">
        <authorList>
            <person name="Quirk P.G."/>
            <person name="Krulwich T.A."/>
        </authorList>
    </citation>
    <scope>NUCLEOTIDE SEQUENCE</scope>
</reference>
<keyword evidence="6 9" id="KW-0472">Membrane</keyword>
<sequence length="666" mass="74927">MKTTMAPTKKPQDPQPLGPKKTLLVMVTVVGCIAVLWPKIFQPMLFNTAPKPNVIKDHRGSGCCDVVLDTEEFANTSSAMQLTSERPTFRKHLKLFTEEMSIRQERPPHLRADGIHPAMRERGRAIHPSLPTIPITGDRPHVPPINAKIIDGRPGPIPGMRPPMGAGSHPQGAQKASSMGFIMPLYTIGIVAFFVYTIMKLVCKKSPTAPYEPVKADPRFRQKVFSSDENEPLIKRPDDGTTKLGWKDHDASYIYHPDYLADSHLYENGHHLHHYLPLHHTPSIYKNVTTNDSLEKKSNTNGTESKVAFVAPLESRTALVPLKIKGDKNIDQQKNDKNNKYSEKTNEKCSEDKKDIINDSLEITRIELEYKLKEKQQLLEIELLRQRLAETERAMANIISKMDKIPTQGQKDKNGKYLSFVTAIQGIIDAANEQILEHKLKEKQQLQKEFSDNLPNLSKDTTTNSNTQNGSVKQLENGNLHNDDDNHNIDIIAQESDAKEQTSEKKKRDNSRDRGQVQVLGFELSATCEDHKKWNRPASPLLSPLLSRKHQHDKAKDEPEEELNPIYIQTPVDADSKILVADTNETAEELFDENELEDDPAVVLSGRMTLSLISPRIGSPIASEKQNSKENGSTENLTSNFAEKGEGDKEMNVEVSNIVVMEKMEH</sequence>
<dbReference type="GO" id="GO:0043025">
    <property type="term" value="C:neuronal cell body"/>
    <property type="evidence" value="ECO:0007669"/>
    <property type="project" value="TreeGrafter"/>
</dbReference>
<feature type="compositionally biased region" description="Polar residues" evidence="8">
    <location>
        <begin position="629"/>
        <end position="641"/>
    </location>
</feature>
<dbReference type="Pfam" id="PF15361">
    <property type="entry name" value="RIC3"/>
    <property type="match status" value="1"/>
</dbReference>
<dbReference type="VEuPathDB" id="VectorBase:CSON010168"/>
<reference evidence="11" key="1">
    <citation type="submission" date="2018-04" db="EMBL/GenBank/DDBJ databases">
        <authorList>
            <person name="Go L.Y."/>
            <person name="Mitchell J.A."/>
        </authorList>
    </citation>
    <scope>NUCLEOTIDE SEQUENCE</scope>
    <source>
        <tissue evidence="11">Whole organism</tissue>
    </source>
</reference>
<keyword evidence="5 9" id="KW-1133">Transmembrane helix</keyword>
<evidence type="ECO:0000256" key="1">
    <source>
        <dbReference type="ARBA" id="ARBA00004586"/>
    </source>
</evidence>
<comment type="similarity">
    <text evidence="2">Belongs to the ric-3 family.</text>
</comment>
<evidence type="ECO:0000313" key="12">
    <source>
        <dbReference type="EMBL" id="SSX18631.1"/>
    </source>
</evidence>
<dbReference type="InterPro" id="IPR026160">
    <property type="entry name" value="Ric3"/>
</dbReference>
<comment type="subcellular location">
    <subcellularLocation>
        <location evidence="1">Endoplasmic reticulum membrane</location>
    </subcellularLocation>
</comment>
<accession>A0A336K462</accession>
<dbReference type="PANTHER" id="PTHR21723">
    <property type="entry name" value="RESISTANCE TO INHIBITORS OF CHOLINESTERASE PROTEIN 3 RIC3"/>
    <property type="match status" value="1"/>
</dbReference>
<evidence type="ECO:0000259" key="10">
    <source>
        <dbReference type="Pfam" id="PF15361"/>
    </source>
</evidence>
<dbReference type="InterPro" id="IPR032763">
    <property type="entry name" value="RIC3_N"/>
</dbReference>
<feature type="compositionally biased region" description="Basic and acidic residues" evidence="8">
    <location>
        <begin position="496"/>
        <end position="514"/>
    </location>
</feature>
<dbReference type="GO" id="GO:0045202">
    <property type="term" value="C:synapse"/>
    <property type="evidence" value="ECO:0007669"/>
    <property type="project" value="GOC"/>
</dbReference>
<gene>
    <name evidence="11" type="primary">CSON010168</name>
</gene>